<dbReference type="Gene3D" id="3.90.1140.10">
    <property type="entry name" value="Cyclic phosphodiesterase"/>
    <property type="match status" value="1"/>
</dbReference>
<sequence length="179" mass="18933">MRVFVAVFPPPPVREALTEAARALPTDAFRLTPPGRVHLTLKFLGEVPPEVLPGVASALERAARQVEPFDATVSGFGAFPSARRARILWAGIGAGADGFRALSRAVEDLLEPEGFAREDRPFVPHLTLGRARRPVPVELGGAGVPDLGFAVGAVDLVESRQDGSGVTYPVLARRPVGSP</sequence>
<dbReference type="SUPFAM" id="SSF55144">
    <property type="entry name" value="LigT-like"/>
    <property type="match status" value="1"/>
</dbReference>
<accession>A0A6J4RMK7</accession>
<name>A0A6J4RMK7_9ACTN</name>
<comment type="function">
    <text evidence="2">Hydrolyzes RNA 2',3'-cyclic phosphodiester to an RNA 2'-phosphomonoester.</text>
</comment>
<dbReference type="AlphaFoldDB" id="A0A6J4RMK7"/>
<dbReference type="PANTHER" id="PTHR35561">
    <property type="entry name" value="RNA 2',3'-CYCLIC PHOSPHODIESTERASE"/>
    <property type="match status" value="1"/>
</dbReference>
<dbReference type="HAMAP" id="MF_01940">
    <property type="entry name" value="RNA_CPDase"/>
    <property type="match status" value="1"/>
</dbReference>
<reference evidence="3" key="1">
    <citation type="submission" date="2020-02" db="EMBL/GenBank/DDBJ databases">
        <authorList>
            <person name="Meier V. D."/>
        </authorList>
    </citation>
    <scope>NUCLEOTIDE SEQUENCE</scope>
    <source>
        <strain evidence="3">AVDCRST_MAG05</strain>
    </source>
</reference>
<feature type="active site" description="Proton donor" evidence="2">
    <location>
        <position position="38"/>
    </location>
</feature>
<dbReference type="InterPro" id="IPR004175">
    <property type="entry name" value="RNA_CPDase"/>
</dbReference>
<evidence type="ECO:0000256" key="2">
    <source>
        <dbReference type="HAMAP-Rule" id="MF_01940"/>
    </source>
</evidence>
<comment type="similarity">
    <text evidence="2">Belongs to the 2H phosphoesterase superfamily. ThpR family.</text>
</comment>
<feature type="active site" description="Proton acceptor" evidence="2">
    <location>
        <position position="125"/>
    </location>
</feature>
<gene>
    <name evidence="3" type="ORF">AVDCRST_MAG05-834</name>
</gene>
<protein>
    <recommendedName>
        <fullName evidence="2">RNA 2',3'-cyclic phosphodiesterase</fullName>
        <shortName evidence="2">RNA 2',3'-CPDase</shortName>
        <ecNumber evidence="2">3.1.4.58</ecNumber>
    </recommendedName>
</protein>
<dbReference type="GO" id="GO:0016874">
    <property type="term" value="F:ligase activity"/>
    <property type="evidence" value="ECO:0007669"/>
    <property type="project" value="UniProtKB-KW"/>
</dbReference>
<dbReference type="InterPro" id="IPR009097">
    <property type="entry name" value="Cyclic_Pdiesterase"/>
</dbReference>
<feature type="short sequence motif" description="HXTX 1" evidence="2">
    <location>
        <begin position="38"/>
        <end position="41"/>
    </location>
</feature>
<dbReference type="Pfam" id="PF13563">
    <property type="entry name" value="2_5_RNA_ligase2"/>
    <property type="match status" value="1"/>
</dbReference>
<dbReference type="GO" id="GO:0004113">
    <property type="term" value="F:2',3'-cyclic-nucleotide 3'-phosphodiesterase activity"/>
    <property type="evidence" value="ECO:0007669"/>
    <property type="project" value="InterPro"/>
</dbReference>
<dbReference type="GO" id="GO:0008664">
    <property type="term" value="F:RNA 2',3'-cyclic 3'-phosphodiesterase activity"/>
    <property type="evidence" value="ECO:0007669"/>
    <property type="project" value="UniProtKB-EC"/>
</dbReference>
<evidence type="ECO:0000256" key="1">
    <source>
        <dbReference type="ARBA" id="ARBA00022801"/>
    </source>
</evidence>
<dbReference type="PANTHER" id="PTHR35561:SF1">
    <property type="entry name" value="RNA 2',3'-CYCLIC PHOSPHODIESTERASE"/>
    <property type="match status" value="1"/>
</dbReference>
<comment type="catalytic activity">
    <reaction evidence="2">
        <text>a 3'-end 2',3'-cyclophospho-ribonucleotide-RNA + H2O = a 3'-end 2'-phospho-ribonucleotide-RNA + H(+)</text>
        <dbReference type="Rhea" id="RHEA:11828"/>
        <dbReference type="Rhea" id="RHEA-COMP:10464"/>
        <dbReference type="Rhea" id="RHEA-COMP:17353"/>
        <dbReference type="ChEBI" id="CHEBI:15377"/>
        <dbReference type="ChEBI" id="CHEBI:15378"/>
        <dbReference type="ChEBI" id="CHEBI:83064"/>
        <dbReference type="ChEBI" id="CHEBI:173113"/>
        <dbReference type="EC" id="3.1.4.58"/>
    </reaction>
</comment>
<dbReference type="EC" id="3.1.4.58" evidence="2"/>
<feature type="short sequence motif" description="HXTX 2" evidence="2">
    <location>
        <begin position="125"/>
        <end position="128"/>
    </location>
</feature>
<keyword evidence="1 2" id="KW-0378">Hydrolase</keyword>
<proteinExistence type="inferred from homology"/>
<evidence type="ECO:0000313" key="3">
    <source>
        <dbReference type="EMBL" id="CAA9474739.1"/>
    </source>
</evidence>
<organism evidence="3">
    <name type="scientific">uncultured Rubrobacteraceae bacterium</name>
    <dbReference type="NCBI Taxonomy" id="349277"/>
    <lineage>
        <taxon>Bacteria</taxon>
        <taxon>Bacillati</taxon>
        <taxon>Actinomycetota</taxon>
        <taxon>Rubrobacteria</taxon>
        <taxon>Rubrobacterales</taxon>
        <taxon>Rubrobacteraceae</taxon>
        <taxon>environmental samples</taxon>
    </lineage>
</organism>
<dbReference type="NCBIfam" id="TIGR02258">
    <property type="entry name" value="2_5_ligase"/>
    <property type="match status" value="1"/>
</dbReference>
<keyword evidence="3" id="KW-0436">Ligase</keyword>
<dbReference type="EMBL" id="CADCVM010000096">
    <property type="protein sequence ID" value="CAA9474739.1"/>
    <property type="molecule type" value="Genomic_DNA"/>
</dbReference>